<evidence type="ECO:0000313" key="1">
    <source>
        <dbReference type="EMBL" id="MPM70040.1"/>
    </source>
</evidence>
<comment type="caution">
    <text evidence="1">The sequence shown here is derived from an EMBL/GenBank/DDBJ whole genome shotgun (WGS) entry which is preliminary data.</text>
</comment>
<accession>A0A645BX38</accession>
<dbReference type="AlphaFoldDB" id="A0A645BX38"/>
<gene>
    <name evidence="1" type="ORF">SDC9_116991</name>
</gene>
<proteinExistence type="predicted"/>
<organism evidence="1">
    <name type="scientific">bioreactor metagenome</name>
    <dbReference type="NCBI Taxonomy" id="1076179"/>
    <lineage>
        <taxon>unclassified sequences</taxon>
        <taxon>metagenomes</taxon>
        <taxon>ecological metagenomes</taxon>
    </lineage>
</organism>
<name>A0A645BX38_9ZZZZ</name>
<protein>
    <submittedName>
        <fullName evidence="1">Uncharacterized protein</fullName>
    </submittedName>
</protein>
<reference evidence="1" key="1">
    <citation type="submission" date="2019-08" db="EMBL/GenBank/DDBJ databases">
        <authorList>
            <person name="Kucharzyk K."/>
            <person name="Murdoch R.W."/>
            <person name="Higgins S."/>
            <person name="Loffler F."/>
        </authorList>
    </citation>
    <scope>NUCLEOTIDE SEQUENCE</scope>
</reference>
<sequence>MSVILLLVFQHADIGLYRVIILRERKLLCRRQQIVFVHYRIALLRGIRQNVGDAAVQNNVSLRLSPRIGIEADHPYIREQQLIFLGDGIRCRIGNLPFVVFRTADDIRHVFIGGVIAGMPQIELKRNIPPFLPRQIIFREKQGAAFIALIQKAAGIQLGHRLFHGAKHRLIVPQKENIERMPEYVASIPLQHHIVADFSHVSGLWVHGEVFNGSPEVANDANQPGGGVIRQ</sequence>
<dbReference type="EMBL" id="VSSQ01023231">
    <property type="protein sequence ID" value="MPM70040.1"/>
    <property type="molecule type" value="Genomic_DNA"/>
</dbReference>